<dbReference type="Gene3D" id="3.60.21.10">
    <property type="match status" value="1"/>
</dbReference>
<name>A0ABT6FPL0_9FLAO</name>
<dbReference type="PANTHER" id="PTHR10161">
    <property type="entry name" value="TARTRATE-RESISTANT ACID PHOSPHATASE TYPE 5"/>
    <property type="match status" value="1"/>
</dbReference>
<evidence type="ECO:0000256" key="2">
    <source>
        <dbReference type="ARBA" id="ARBA00022801"/>
    </source>
</evidence>
<keyword evidence="2" id="KW-0378">Hydrolase</keyword>
<evidence type="ECO:0000313" key="6">
    <source>
        <dbReference type="Proteomes" id="UP001153642"/>
    </source>
</evidence>
<dbReference type="SUPFAM" id="SSF56300">
    <property type="entry name" value="Metallo-dependent phosphatases"/>
    <property type="match status" value="1"/>
</dbReference>
<feature type="domain" description="Calcineurin-like phosphoesterase" evidence="4">
    <location>
        <begin position="45"/>
        <end position="237"/>
    </location>
</feature>
<sequence>MIKKYFDKTLLFLFLCCLFSCATYQSKFVRENYKEDSQNKEIDRRFYLIGDAGGSNNSEPSDALKLFRKAVSKSTKNDFAIFLGDNIYPDGMPPEDGANRENAEYQLTTQINAVKDVAAKVIFIPGNHDWYNGGVKGIERQEDFIEGIIKRKRVLLPSDVCGLDEIEISEAVHLITIDSQWFLEDWDKHPTINDDCEIKTRKKFFIEFEGMLKKNEGKTIIVAVHHPLFTYGTHGGYFAAGKQLFPFQSKVPMPGIASLIEHVRKSGGVSIQDTQNQRYQEFKKRIESIAIEAPANVIFASGHDHSLQYIVNNKIKQVIAGSGSKESATKLTGNAIFGSGKQGYAIIDVYKDGSSWVRFFTAVDSKEMLAFQTEVYPPTPAIKNYNFPKNYPSYITTSVYPKEKTEVSNTYKGFWGDHYREIYGTSIKAKVAVLDTLYGGLTPIRMGGGHQTKTLRLVDKRGKEYNMRAVKKSAVQFLQSVVLKDKILTTEDLTQTLPEDLLLDFYTSAHPYAAYPIPILSNAVGVYHTNPKLYYIPKQQRLGKYNDEYGDELYLIEERPGKEHQDLESFGRPDDIESTDDLFDNLREDEKYTLDERAYIRARLFDMLIGDWDRHTDQWRWAEFNEGNKKIYRPIPRDRDQAFSDFDGAFLSSVRTLVAPAKMMQRYEPELKNIEWFNTEPMPMDRVLIQNSTLPVWQEEAAYIQENLTDDVIEKAFKQVPREVQDQSLEKIKTTLKERKVLLGNIANNYYKTLNKVAVLFGTDKDDYIEVIRAKNKETHVVISRIKDGKKADVIVDRIFNSNITKEIWIYGLDDKDIFEVSGKAKNPIMVRLVGGQNNDTFKINNGKKVRFYDYKSKNNTVAVNNGGVKRFTDIYENNIFTYNKNKYSTYTLVPGLGFNPDAGVIAGLNYTITNYGFERNPFSTKHSFGARYHFATQGVEFTYDGEVAGLLKKLNLSFGAKYNSPTYARNFYGYGNETENLEDDLGMDYYRTNLSNLKGYLGLTKRSPYGSTFRGTFIFEGAQVDDTPDRFIGEYNLDDDFFNWKYFTTLELGYTYKSYDLGINPSRGMFFNAITGYTFNLSDSGHGFVYLKPQLTFYNRLSKDHKLVLKTNVQSQLNFGDDFEFYQAPFLGGNSGLRGYRINRFTGKNSLVFNGDVRYTFNSFKTRILPIQLGLYGGADCGRVWLENDDSGLWHNSFGGGVFIVASKLINMDMSLFNSKEGNRFALKLGVNF</sequence>
<dbReference type="Gene3D" id="2.40.160.50">
    <property type="entry name" value="membrane protein fhac: a member of the omp85/tpsb transporter family"/>
    <property type="match status" value="1"/>
</dbReference>
<dbReference type="PANTHER" id="PTHR10161:SF14">
    <property type="entry name" value="TARTRATE-RESISTANT ACID PHOSPHATASE TYPE 5"/>
    <property type="match status" value="1"/>
</dbReference>
<dbReference type="Proteomes" id="UP001153642">
    <property type="component" value="Unassembled WGS sequence"/>
</dbReference>
<gene>
    <name evidence="5" type="ORF">OSR52_04945</name>
</gene>
<accession>A0ABT6FPL0</accession>
<dbReference type="Pfam" id="PF00149">
    <property type="entry name" value="Metallophos"/>
    <property type="match status" value="1"/>
</dbReference>
<evidence type="ECO:0000313" key="5">
    <source>
        <dbReference type="EMBL" id="MDG3585207.1"/>
    </source>
</evidence>
<feature type="chain" id="PRO_5046743753" evidence="3">
    <location>
        <begin position="23"/>
        <end position="1234"/>
    </location>
</feature>
<evidence type="ECO:0000256" key="1">
    <source>
        <dbReference type="ARBA" id="ARBA00022729"/>
    </source>
</evidence>
<feature type="signal peptide" evidence="3">
    <location>
        <begin position="1"/>
        <end position="22"/>
    </location>
</feature>
<dbReference type="EMBL" id="JAPMUA010000002">
    <property type="protein sequence ID" value="MDG3585207.1"/>
    <property type="molecule type" value="Genomic_DNA"/>
</dbReference>
<dbReference type="InterPro" id="IPR004843">
    <property type="entry name" value="Calcineurin-like_PHP"/>
</dbReference>
<dbReference type="InterPro" id="IPR029052">
    <property type="entry name" value="Metallo-depent_PP-like"/>
</dbReference>
<evidence type="ECO:0000256" key="3">
    <source>
        <dbReference type="SAM" id="SignalP"/>
    </source>
</evidence>
<dbReference type="InterPro" id="IPR051558">
    <property type="entry name" value="Metallophosphoesterase_PAP"/>
</dbReference>
<evidence type="ECO:0000259" key="4">
    <source>
        <dbReference type="Pfam" id="PF00149"/>
    </source>
</evidence>
<organism evidence="5 6">
    <name type="scientific">Galbibacter pacificus</name>
    <dbReference type="NCBI Taxonomy" id="2996052"/>
    <lineage>
        <taxon>Bacteria</taxon>
        <taxon>Pseudomonadati</taxon>
        <taxon>Bacteroidota</taxon>
        <taxon>Flavobacteriia</taxon>
        <taxon>Flavobacteriales</taxon>
        <taxon>Flavobacteriaceae</taxon>
        <taxon>Galbibacter</taxon>
    </lineage>
</organism>
<reference evidence="5" key="1">
    <citation type="submission" date="2022-11" db="EMBL/GenBank/DDBJ databases">
        <title>High-quality draft genome sequence of Galbibacter sp. strain CMA-7.</title>
        <authorList>
            <person name="Wei L."/>
            <person name="Dong C."/>
            <person name="Shao Z."/>
        </authorList>
    </citation>
    <scope>NUCLEOTIDE SEQUENCE</scope>
    <source>
        <strain evidence="5">CMA-7</strain>
    </source>
</reference>
<proteinExistence type="predicted"/>
<dbReference type="RefSeq" id="WP_277899517.1">
    <property type="nucleotide sequence ID" value="NZ_JAPMUA010000002.1"/>
</dbReference>
<keyword evidence="1 3" id="KW-0732">Signal</keyword>
<comment type="caution">
    <text evidence="5">The sequence shown here is derived from an EMBL/GenBank/DDBJ whole genome shotgun (WGS) entry which is preliminary data.</text>
</comment>
<protein>
    <submittedName>
        <fullName evidence="5">Metallophosphoesterase</fullName>
    </submittedName>
</protein>
<keyword evidence="6" id="KW-1185">Reference proteome</keyword>